<evidence type="ECO:0000256" key="7">
    <source>
        <dbReference type="PIRSR" id="PIRSR602401-1"/>
    </source>
</evidence>
<dbReference type="FunFam" id="1.10.630.10:FF:000076">
    <property type="entry name" value="Cytochrome P450 monooxygenase"/>
    <property type="match status" value="1"/>
</dbReference>
<evidence type="ECO:0000256" key="5">
    <source>
        <dbReference type="ARBA" id="ARBA00068222"/>
    </source>
</evidence>
<evidence type="ECO:0000256" key="3">
    <source>
        <dbReference type="ARBA" id="ARBA00023026"/>
    </source>
</evidence>
<organism evidence="8 9">
    <name type="scientific">Aspergillus sydowii CBS 593.65</name>
    <dbReference type="NCBI Taxonomy" id="1036612"/>
    <lineage>
        <taxon>Eukaryota</taxon>
        <taxon>Fungi</taxon>
        <taxon>Dikarya</taxon>
        <taxon>Ascomycota</taxon>
        <taxon>Pezizomycotina</taxon>
        <taxon>Eurotiomycetes</taxon>
        <taxon>Eurotiomycetidae</taxon>
        <taxon>Eurotiales</taxon>
        <taxon>Aspergillaceae</taxon>
        <taxon>Aspergillus</taxon>
        <taxon>Aspergillus subgen. Nidulantes</taxon>
    </lineage>
</organism>
<sequence>MGLSIAIIVCALIAVSIFKATTRYTKLRHFPGPRWTAISDWPHSLAMLSGNCHKWYADVSEKYGSIARVAPRVLITSSPEVWMHVNTKPGYKRSDWYYNAARIEYQRDNVFSQTDNVKHEARRKQMAPGYSGRENLDLEKSVDERLTELLHLIRSKYLSSDNCIVPMDLAKKVQYFTLDVISSVGLGKTFGMLQSDTDTDNYLQSSEEGLAIGNTALALGFSWLTQAPLIGRFIAPSPRDNNGFGKMMASAFRVVDERAASFFSETCTNKEKSDMLASFMRHGLSGDELRSEALEQIIAGSDTTAAAIRGTLLHIITNPRVYRKLQREIDDAVVRGDAPASIPSTSITGQGVDDGLITAAQAAKLPYLQAVIRESVRVLTPVSNIFARDVPKEGDTVIVDGERVFIPGGDGVCIGYSAYAMHRSEKIYGKDAQAFRPERWLETGSEFDPARMARMIRTNDLVFGHGHFRCLGRPVAQIELGKTVFELLRNFDIALIDPTHPWDVQNHLGLFAISNMWVQVMERV</sequence>
<keyword evidence="9" id="KW-1185">Reference proteome</keyword>
<dbReference type="Proteomes" id="UP000184356">
    <property type="component" value="Unassembled WGS sequence"/>
</dbReference>
<dbReference type="PANTHER" id="PTHR24305">
    <property type="entry name" value="CYTOCHROME P450"/>
    <property type="match status" value="1"/>
</dbReference>
<evidence type="ECO:0000313" key="8">
    <source>
        <dbReference type="EMBL" id="OJJ55204.1"/>
    </source>
</evidence>
<dbReference type="RefSeq" id="XP_040699010.1">
    <property type="nucleotide sequence ID" value="XM_040852803.1"/>
</dbReference>
<evidence type="ECO:0000256" key="2">
    <source>
        <dbReference type="ARBA" id="ARBA00010617"/>
    </source>
</evidence>
<name>A0A1L9T6Y0_9EURO</name>
<dbReference type="InterPro" id="IPR002401">
    <property type="entry name" value="Cyt_P450_E_grp-I"/>
</dbReference>
<comment type="cofactor">
    <cofactor evidence="7">
        <name>heme</name>
        <dbReference type="ChEBI" id="CHEBI:30413"/>
    </cofactor>
</comment>
<reference evidence="9" key="1">
    <citation type="journal article" date="2017" name="Genome Biol.">
        <title>Comparative genomics reveals high biological diversity and specific adaptations in the industrially and medically important fungal genus Aspergillus.</title>
        <authorList>
            <person name="de Vries R.P."/>
            <person name="Riley R."/>
            <person name="Wiebenga A."/>
            <person name="Aguilar-Osorio G."/>
            <person name="Amillis S."/>
            <person name="Uchima C.A."/>
            <person name="Anderluh G."/>
            <person name="Asadollahi M."/>
            <person name="Askin M."/>
            <person name="Barry K."/>
            <person name="Battaglia E."/>
            <person name="Bayram O."/>
            <person name="Benocci T."/>
            <person name="Braus-Stromeyer S.A."/>
            <person name="Caldana C."/>
            <person name="Canovas D."/>
            <person name="Cerqueira G.C."/>
            <person name="Chen F."/>
            <person name="Chen W."/>
            <person name="Choi C."/>
            <person name="Clum A."/>
            <person name="Dos Santos R.A."/>
            <person name="Damasio A.R."/>
            <person name="Diallinas G."/>
            <person name="Emri T."/>
            <person name="Fekete E."/>
            <person name="Flipphi M."/>
            <person name="Freyberg S."/>
            <person name="Gallo A."/>
            <person name="Gournas C."/>
            <person name="Habgood R."/>
            <person name="Hainaut M."/>
            <person name="Harispe M.L."/>
            <person name="Henrissat B."/>
            <person name="Hilden K.S."/>
            <person name="Hope R."/>
            <person name="Hossain A."/>
            <person name="Karabika E."/>
            <person name="Karaffa L."/>
            <person name="Karanyi Z."/>
            <person name="Krasevec N."/>
            <person name="Kuo A."/>
            <person name="Kusch H."/>
            <person name="LaButti K."/>
            <person name="Lagendijk E.L."/>
            <person name="Lapidus A."/>
            <person name="Levasseur A."/>
            <person name="Lindquist E."/>
            <person name="Lipzen A."/>
            <person name="Logrieco A.F."/>
            <person name="MacCabe A."/>
            <person name="Maekelae M.R."/>
            <person name="Malavazi I."/>
            <person name="Melin P."/>
            <person name="Meyer V."/>
            <person name="Mielnichuk N."/>
            <person name="Miskei M."/>
            <person name="Molnar A.P."/>
            <person name="Mule G."/>
            <person name="Ngan C.Y."/>
            <person name="Orejas M."/>
            <person name="Orosz E."/>
            <person name="Ouedraogo J.P."/>
            <person name="Overkamp K.M."/>
            <person name="Park H.-S."/>
            <person name="Perrone G."/>
            <person name="Piumi F."/>
            <person name="Punt P.J."/>
            <person name="Ram A.F."/>
            <person name="Ramon A."/>
            <person name="Rauscher S."/>
            <person name="Record E."/>
            <person name="Riano-Pachon D.M."/>
            <person name="Robert V."/>
            <person name="Roehrig J."/>
            <person name="Ruller R."/>
            <person name="Salamov A."/>
            <person name="Salih N.S."/>
            <person name="Samson R.A."/>
            <person name="Sandor E."/>
            <person name="Sanguinetti M."/>
            <person name="Schuetze T."/>
            <person name="Sepcic K."/>
            <person name="Shelest E."/>
            <person name="Sherlock G."/>
            <person name="Sophianopoulou V."/>
            <person name="Squina F.M."/>
            <person name="Sun H."/>
            <person name="Susca A."/>
            <person name="Todd R.B."/>
            <person name="Tsang A."/>
            <person name="Unkles S.E."/>
            <person name="van de Wiele N."/>
            <person name="van Rossen-Uffink D."/>
            <person name="Oliveira J.V."/>
            <person name="Vesth T.C."/>
            <person name="Visser J."/>
            <person name="Yu J.-H."/>
            <person name="Zhou M."/>
            <person name="Andersen M.R."/>
            <person name="Archer D.B."/>
            <person name="Baker S.E."/>
            <person name="Benoit I."/>
            <person name="Brakhage A.A."/>
            <person name="Braus G.H."/>
            <person name="Fischer R."/>
            <person name="Frisvad J.C."/>
            <person name="Goldman G.H."/>
            <person name="Houbraken J."/>
            <person name="Oakley B."/>
            <person name="Pocsi I."/>
            <person name="Scazzocchio C."/>
            <person name="Seiboth B."/>
            <person name="vanKuyk P.A."/>
            <person name="Wortman J."/>
            <person name="Dyer P.S."/>
            <person name="Grigoriev I.V."/>
        </authorList>
    </citation>
    <scope>NUCLEOTIDE SEQUENCE [LARGE SCALE GENOMIC DNA]</scope>
    <source>
        <strain evidence="9">CBS 593.65</strain>
    </source>
</reference>
<dbReference type="PRINTS" id="PR00385">
    <property type="entry name" value="P450"/>
</dbReference>
<accession>A0A1L9T6Y0</accession>
<dbReference type="Pfam" id="PF00067">
    <property type="entry name" value="p450"/>
    <property type="match status" value="1"/>
</dbReference>
<dbReference type="GO" id="GO:0016705">
    <property type="term" value="F:oxidoreductase activity, acting on paired donors, with incorporation or reduction of molecular oxygen"/>
    <property type="evidence" value="ECO:0007669"/>
    <property type="project" value="InterPro"/>
</dbReference>
<evidence type="ECO:0000256" key="6">
    <source>
        <dbReference type="ARBA" id="ARBA00079990"/>
    </source>
</evidence>
<dbReference type="GO" id="GO:0044550">
    <property type="term" value="P:secondary metabolite biosynthetic process"/>
    <property type="evidence" value="ECO:0007669"/>
    <property type="project" value="UniProtKB-ARBA"/>
</dbReference>
<comment type="similarity">
    <text evidence="2">Belongs to the cytochrome P450 family.</text>
</comment>
<keyword evidence="7" id="KW-0349">Heme</keyword>
<dbReference type="VEuPathDB" id="FungiDB:ASPSYDRAFT_93214"/>
<evidence type="ECO:0000256" key="1">
    <source>
        <dbReference type="ARBA" id="ARBA00004972"/>
    </source>
</evidence>
<evidence type="ECO:0000256" key="4">
    <source>
        <dbReference type="ARBA" id="ARBA00067672"/>
    </source>
</evidence>
<dbReference type="CDD" id="cd11060">
    <property type="entry name" value="CYP57A1-like"/>
    <property type="match status" value="1"/>
</dbReference>
<dbReference type="InterPro" id="IPR036396">
    <property type="entry name" value="Cyt_P450_sf"/>
</dbReference>
<proteinExistence type="inferred from homology"/>
<dbReference type="Gene3D" id="1.10.630.10">
    <property type="entry name" value="Cytochrome P450"/>
    <property type="match status" value="1"/>
</dbReference>
<dbReference type="PRINTS" id="PR00463">
    <property type="entry name" value="EP450I"/>
</dbReference>
<comment type="pathway">
    <text evidence="1">Hormone biosynthesis.</text>
</comment>
<dbReference type="GeneID" id="63768876"/>
<dbReference type="GO" id="GO:0004497">
    <property type="term" value="F:monooxygenase activity"/>
    <property type="evidence" value="ECO:0007669"/>
    <property type="project" value="InterPro"/>
</dbReference>
<keyword evidence="7" id="KW-0408">Iron</keyword>
<dbReference type="GO" id="GO:0005506">
    <property type="term" value="F:iron ion binding"/>
    <property type="evidence" value="ECO:0007669"/>
    <property type="project" value="InterPro"/>
</dbReference>
<dbReference type="OrthoDB" id="3934656at2759"/>
<dbReference type="SUPFAM" id="SSF48264">
    <property type="entry name" value="Cytochrome P450"/>
    <property type="match status" value="1"/>
</dbReference>
<dbReference type="GO" id="GO:0020037">
    <property type="term" value="F:heme binding"/>
    <property type="evidence" value="ECO:0007669"/>
    <property type="project" value="InterPro"/>
</dbReference>
<dbReference type="InterPro" id="IPR001128">
    <property type="entry name" value="Cyt_P450"/>
</dbReference>
<dbReference type="STRING" id="1036612.A0A1L9T6Y0"/>
<gene>
    <name evidence="8" type="ORF">ASPSYDRAFT_93214</name>
</gene>
<feature type="binding site" description="axial binding residue" evidence="7">
    <location>
        <position position="470"/>
    </location>
    <ligand>
        <name>heme</name>
        <dbReference type="ChEBI" id="CHEBI:30413"/>
    </ligand>
    <ligandPart>
        <name>Fe</name>
        <dbReference type="ChEBI" id="CHEBI:18248"/>
    </ligandPart>
</feature>
<protein>
    <recommendedName>
        <fullName evidence="5">Cytochrome P450 monooxygenase ABA1</fullName>
    </recommendedName>
    <alternativeName>
        <fullName evidence="6">Abscisic acid biosynthesis protein 1</fullName>
    </alternativeName>
    <alternativeName>
        <fullName evidence="4">Cytochrome P450 monooxygenase aba1</fullName>
    </alternativeName>
</protein>
<keyword evidence="3" id="KW-0843">Virulence</keyword>
<dbReference type="InterPro" id="IPR050121">
    <property type="entry name" value="Cytochrome_P450_monoxygenase"/>
</dbReference>
<keyword evidence="7" id="KW-0479">Metal-binding</keyword>
<dbReference type="PANTHER" id="PTHR24305:SF168">
    <property type="entry name" value="P450, PUTATIVE (EUROFUNG)-RELATED"/>
    <property type="match status" value="1"/>
</dbReference>
<dbReference type="EMBL" id="KV878593">
    <property type="protein sequence ID" value="OJJ55204.1"/>
    <property type="molecule type" value="Genomic_DNA"/>
</dbReference>
<dbReference type="AlphaFoldDB" id="A0A1L9T6Y0"/>
<evidence type="ECO:0000313" key="9">
    <source>
        <dbReference type="Proteomes" id="UP000184356"/>
    </source>
</evidence>